<name>A0A267HTU6_9ENTE</name>
<protein>
    <recommendedName>
        <fullName evidence="5">Sortase</fullName>
    </recommendedName>
</protein>
<sequence>MLKKLWNKRATKMIIVCLGALIAFLAFDFYTSGTTYGSNSAAAQTPSDIVAPTISGDAAITLERGTEFKATDHFTVTDDQDEKPTLEVQTPLDTNKVSVMPVLLIAKDETGNTSTKQITVNIIDSKAEAEAKAKAQAEKEKLEKERIEKEKAAEAEKKEAEATAQAEVAAQDKKDNTETKNSSANSNADHNTKQENTSNNSQDNATQADSSTENTATAAVEAPSIQPMQLEINGQFINYQNAGQASGQAVIDADHTRAATWGGAPVQSGDDGLNTHIIAHNPGAFSVIFNLGIGSQFKISDAAGKVTAYTVNEVAQVDDEAYRLSDGADYWDKMIGTGGGERVTLQACINDVHNLVVFAYK</sequence>
<keyword evidence="1" id="KW-0378">Hydrolase</keyword>
<feature type="compositionally biased region" description="Basic and acidic residues" evidence="2">
    <location>
        <begin position="137"/>
        <end position="161"/>
    </location>
</feature>
<evidence type="ECO:0008006" key="5">
    <source>
        <dbReference type="Google" id="ProtNLM"/>
    </source>
</evidence>
<evidence type="ECO:0000256" key="1">
    <source>
        <dbReference type="ARBA" id="ARBA00022801"/>
    </source>
</evidence>
<proteinExistence type="predicted"/>
<dbReference type="EMBL" id="LHUG01000005">
    <property type="protein sequence ID" value="PAB01035.1"/>
    <property type="molecule type" value="Genomic_DNA"/>
</dbReference>
<dbReference type="RefSeq" id="WP_095006580.1">
    <property type="nucleotide sequence ID" value="NZ_LHUG01000005.1"/>
</dbReference>
<evidence type="ECO:0000313" key="4">
    <source>
        <dbReference type="Proteomes" id="UP000216797"/>
    </source>
</evidence>
<dbReference type="InterPro" id="IPR005754">
    <property type="entry name" value="Sortase"/>
</dbReference>
<evidence type="ECO:0000313" key="3">
    <source>
        <dbReference type="EMBL" id="PAB01035.1"/>
    </source>
</evidence>
<accession>A0A267HTU6</accession>
<gene>
    <name evidence="3" type="ORF">AKL21_07195</name>
</gene>
<dbReference type="GO" id="GO:0016787">
    <property type="term" value="F:hydrolase activity"/>
    <property type="evidence" value="ECO:0007669"/>
    <property type="project" value="UniProtKB-KW"/>
</dbReference>
<dbReference type="AlphaFoldDB" id="A0A267HTU6"/>
<feature type="region of interest" description="Disordered" evidence="2">
    <location>
        <begin position="137"/>
        <end position="219"/>
    </location>
</feature>
<comment type="caution">
    <text evidence="3">The sequence shown here is derived from an EMBL/GenBank/DDBJ whole genome shotgun (WGS) entry which is preliminary data.</text>
</comment>
<dbReference type="Proteomes" id="UP000216797">
    <property type="component" value="Unassembled WGS sequence"/>
</dbReference>
<dbReference type="InterPro" id="IPR013783">
    <property type="entry name" value="Ig-like_fold"/>
</dbReference>
<reference evidence="3 4" key="1">
    <citation type="submission" date="2015-08" db="EMBL/GenBank/DDBJ databases">
        <title>Enterococcus genome sequence.</title>
        <authorList>
            <person name="Acedo J.Z."/>
            <person name="Vederas J.C."/>
        </authorList>
    </citation>
    <scope>NUCLEOTIDE SEQUENCE [LARGE SCALE GENOMIC DNA]</scope>
    <source>
        <strain evidence="3 4">49</strain>
    </source>
</reference>
<dbReference type="CDD" id="cd05829">
    <property type="entry name" value="Sortase_F"/>
    <property type="match status" value="1"/>
</dbReference>
<dbReference type="InterPro" id="IPR042001">
    <property type="entry name" value="Sortase_F"/>
</dbReference>
<organism evidence="3 4">
    <name type="scientific">Enterococcus canintestini</name>
    <dbReference type="NCBI Taxonomy" id="317010"/>
    <lineage>
        <taxon>Bacteria</taxon>
        <taxon>Bacillati</taxon>
        <taxon>Bacillota</taxon>
        <taxon>Bacilli</taxon>
        <taxon>Lactobacillales</taxon>
        <taxon>Enterococcaceae</taxon>
        <taxon>Enterococcus</taxon>
    </lineage>
</organism>
<keyword evidence="4" id="KW-1185">Reference proteome</keyword>
<dbReference type="Pfam" id="PF04203">
    <property type="entry name" value="Sortase"/>
    <property type="match status" value="1"/>
</dbReference>
<evidence type="ECO:0000256" key="2">
    <source>
        <dbReference type="SAM" id="MobiDB-lite"/>
    </source>
</evidence>
<dbReference type="Gene3D" id="2.60.40.10">
    <property type="entry name" value="Immunoglobulins"/>
    <property type="match status" value="1"/>
</dbReference>
<dbReference type="InterPro" id="IPR023365">
    <property type="entry name" value="Sortase_dom-sf"/>
</dbReference>
<feature type="compositionally biased region" description="Polar residues" evidence="2">
    <location>
        <begin position="179"/>
        <end position="217"/>
    </location>
</feature>
<dbReference type="Gene3D" id="2.40.260.10">
    <property type="entry name" value="Sortase"/>
    <property type="match status" value="1"/>
</dbReference>